<sequence>MPQGGRGLLQPRGLQGPGRAAPSPSRSFLLSAPLLCPLTVLNFWGGSGLRQDATFNCSLTSGARGLFDQVRQAGSLPRPRPSRTQHSSSRRHHRGFLWSPAAPPTTLGLRRGRSLSATCAPLHLLHGGTGSHGQQLLPARGLSLHDSGSGRLRHPEGPKLLFAAVPAVSSPQTAFSDPGPSHISSGARLTPVAGAWFSIVEAGKQATAEQHDKIEISKNTKIKAKSFGKDHSKPDGSNSADLQSSARRQNLVRQRCFVKHTAEPTRLAKEAHAKMTKVADECGVDITQRKKLQSSSGFSISGAGQLPNCMFSCPQAA</sequence>
<feature type="compositionally biased region" description="Polar residues" evidence="1">
    <location>
        <begin position="235"/>
        <end position="247"/>
    </location>
</feature>
<dbReference type="EMBL" id="JANPWB010000007">
    <property type="protein sequence ID" value="KAJ1169787.1"/>
    <property type="molecule type" value="Genomic_DNA"/>
</dbReference>
<name>A0AAV7T111_PLEWA</name>
<keyword evidence="3" id="KW-1185">Reference proteome</keyword>
<feature type="region of interest" description="Disordered" evidence="1">
    <location>
        <begin position="217"/>
        <end position="247"/>
    </location>
</feature>
<evidence type="ECO:0000313" key="3">
    <source>
        <dbReference type="Proteomes" id="UP001066276"/>
    </source>
</evidence>
<comment type="caution">
    <text evidence="2">The sequence shown here is derived from an EMBL/GenBank/DDBJ whole genome shotgun (WGS) entry which is preliminary data.</text>
</comment>
<reference evidence="2" key="1">
    <citation type="journal article" date="2022" name="bioRxiv">
        <title>Sequencing and chromosome-scale assembly of the giantPleurodeles waltlgenome.</title>
        <authorList>
            <person name="Brown T."/>
            <person name="Elewa A."/>
            <person name="Iarovenko S."/>
            <person name="Subramanian E."/>
            <person name="Araus A.J."/>
            <person name="Petzold A."/>
            <person name="Susuki M."/>
            <person name="Suzuki K.-i.T."/>
            <person name="Hayashi T."/>
            <person name="Toyoda A."/>
            <person name="Oliveira C."/>
            <person name="Osipova E."/>
            <person name="Leigh N.D."/>
            <person name="Simon A."/>
            <person name="Yun M.H."/>
        </authorList>
    </citation>
    <scope>NUCLEOTIDE SEQUENCE</scope>
    <source>
        <strain evidence="2">20211129_DDA</strain>
        <tissue evidence="2">Liver</tissue>
    </source>
</reference>
<dbReference type="AlphaFoldDB" id="A0AAV7T111"/>
<accession>A0AAV7T111</accession>
<dbReference type="Proteomes" id="UP001066276">
    <property type="component" value="Chromosome 4_1"/>
</dbReference>
<evidence type="ECO:0000256" key="1">
    <source>
        <dbReference type="SAM" id="MobiDB-lite"/>
    </source>
</evidence>
<feature type="compositionally biased region" description="Basic residues" evidence="1">
    <location>
        <begin position="80"/>
        <end position="95"/>
    </location>
</feature>
<feature type="compositionally biased region" description="Low complexity" evidence="1">
    <location>
        <begin position="8"/>
        <end position="19"/>
    </location>
</feature>
<evidence type="ECO:0000313" key="2">
    <source>
        <dbReference type="EMBL" id="KAJ1169787.1"/>
    </source>
</evidence>
<feature type="region of interest" description="Disordered" evidence="1">
    <location>
        <begin position="1"/>
        <end position="23"/>
    </location>
</feature>
<organism evidence="2 3">
    <name type="scientific">Pleurodeles waltl</name>
    <name type="common">Iberian ribbed newt</name>
    <dbReference type="NCBI Taxonomy" id="8319"/>
    <lineage>
        <taxon>Eukaryota</taxon>
        <taxon>Metazoa</taxon>
        <taxon>Chordata</taxon>
        <taxon>Craniata</taxon>
        <taxon>Vertebrata</taxon>
        <taxon>Euteleostomi</taxon>
        <taxon>Amphibia</taxon>
        <taxon>Batrachia</taxon>
        <taxon>Caudata</taxon>
        <taxon>Salamandroidea</taxon>
        <taxon>Salamandridae</taxon>
        <taxon>Pleurodelinae</taxon>
        <taxon>Pleurodeles</taxon>
    </lineage>
</organism>
<protein>
    <submittedName>
        <fullName evidence="2">Uncharacterized protein</fullName>
    </submittedName>
</protein>
<feature type="region of interest" description="Disordered" evidence="1">
    <location>
        <begin position="72"/>
        <end position="103"/>
    </location>
</feature>
<proteinExistence type="predicted"/>
<gene>
    <name evidence="2" type="ORF">NDU88_001678</name>
</gene>